<organism evidence="1 2">
    <name type="scientific">Pseudooceanicola marinus</name>
    <dbReference type="NCBI Taxonomy" id="396013"/>
    <lineage>
        <taxon>Bacteria</taxon>
        <taxon>Pseudomonadati</taxon>
        <taxon>Pseudomonadota</taxon>
        <taxon>Alphaproteobacteria</taxon>
        <taxon>Rhodobacterales</taxon>
        <taxon>Paracoccaceae</taxon>
        <taxon>Pseudooceanicola</taxon>
    </lineage>
</organism>
<protein>
    <submittedName>
        <fullName evidence="1">Uncharacterized protein</fullName>
    </submittedName>
</protein>
<gene>
    <name evidence="1" type="ORF">PSM7751_03725</name>
</gene>
<dbReference type="EMBL" id="FWFN01000009">
    <property type="protein sequence ID" value="SLN70400.1"/>
    <property type="molecule type" value="Genomic_DNA"/>
</dbReference>
<evidence type="ECO:0000313" key="1">
    <source>
        <dbReference type="EMBL" id="SLN70400.1"/>
    </source>
</evidence>
<dbReference type="Proteomes" id="UP000193963">
    <property type="component" value="Unassembled WGS sequence"/>
</dbReference>
<dbReference type="OrthoDB" id="10016354at2"/>
<evidence type="ECO:0000313" key="2">
    <source>
        <dbReference type="Proteomes" id="UP000193963"/>
    </source>
</evidence>
<keyword evidence="2" id="KW-1185">Reference proteome</keyword>
<accession>A0A1X7A4E2</accession>
<dbReference type="RefSeq" id="WP_085889752.1">
    <property type="nucleotide sequence ID" value="NZ_FWFN01000009.1"/>
</dbReference>
<reference evidence="2" key="1">
    <citation type="submission" date="2017-03" db="EMBL/GenBank/DDBJ databases">
        <authorList>
            <person name="Rodrigo-Torres L."/>
            <person name="Arahal R.D."/>
            <person name="Lucena T."/>
        </authorList>
    </citation>
    <scope>NUCLEOTIDE SEQUENCE [LARGE SCALE GENOMIC DNA]</scope>
    <source>
        <strain evidence="2">CECT 7751</strain>
    </source>
</reference>
<name>A0A1X7A4E2_9RHOB</name>
<sequence length="195" mass="20419">MSTDLENIRVVNPEGGILAMNQLTGCEIYIDPGTLLHSIVASGAVGTVADYVPPPDPADPPRYASADEAIAALEDGIEDLAFAPLVMGIPYSERAAWNGKVAAARAYVSGEISAEDAEALSLESSITGQDVAELADEILARAQAFQKVAAIASGVRRKYRDRINAVSDPYGFEVEVDAAGDALRAALAEIEEGVE</sequence>
<dbReference type="AlphaFoldDB" id="A0A1X7A4E2"/>
<proteinExistence type="predicted"/>